<evidence type="ECO:0000256" key="1">
    <source>
        <dbReference type="SAM" id="MobiDB-lite"/>
    </source>
</evidence>
<accession>A0AAE0DE33</accession>
<sequence length="26" mass="3031">MVRARQRPRAGSLNAESMSRMTLWPK</sequence>
<gene>
    <name evidence="2" type="ORF">CKAH01_11548</name>
</gene>
<feature type="region of interest" description="Disordered" evidence="1">
    <location>
        <begin position="1"/>
        <end position="26"/>
    </location>
</feature>
<keyword evidence="3" id="KW-1185">Reference proteome</keyword>
<dbReference type="Proteomes" id="UP001281614">
    <property type="component" value="Unassembled WGS sequence"/>
</dbReference>
<comment type="caution">
    <text evidence="2">The sequence shown here is derived from an EMBL/GenBank/DDBJ whole genome shotgun (WGS) entry which is preliminary data.</text>
</comment>
<dbReference type="AlphaFoldDB" id="A0AAE0DE33"/>
<organism evidence="2 3">
    <name type="scientific">Colletotrichum kahawae</name>
    <name type="common">Coffee berry disease fungus</name>
    <dbReference type="NCBI Taxonomy" id="34407"/>
    <lineage>
        <taxon>Eukaryota</taxon>
        <taxon>Fungi</taxon>
        <taxon>Dikarya</taxon>
        <taxon>Ascomycota</taxon>
        <taxon>Pezizomycotina</taxon>
        <taxon>Sordariomycetes</taxon>
        <taxon>Hypocreomycetidae</taxon>
        <taxon>Glomerellales</taxon>
        <taxon>Glomerellaceae</taxon>
        <taxon>Colletotrichum</taxon>
        <taxon>Colletotrichum gloeosporioides species complex</taxon>
    </lineage>
</organism>
<dbReference type="EMBL" id="VYYT01000007">
    <property type="protein sequence ID" value="KAK2778957.1"/>
    <property type="molecule type" value="Genomic_DNA"/>
</dbReference>
<evidence type="ECO:0000313" key="3">
    <source>
        <dbReference type="Proteomes" id="UP001281614"/>
    </source>
</evidence>
<proteinExistence type="predicted"/>
<name>A0AAE0DE33_COLKA</name>
<evidence type="ECO:0000313" key="2">
    <source>
        <dbReference type="EMBL" id="KAK2778957.1"/>
    </source>
</evidence>
<protein>
    <submittedName>
        <fullName evidence="2">Uncharacterized protein</fullName>
    </submittedName>
</protein>
<reference evidence="2" key="1">
    <citation type="submission" date="2023-02" db="EMBL/GenBank/DDBJ databases">
        <title>Colletotrichum kahawae CIFC_Que2 genome sequencing and assembly.</title>
        <authorList>
            <person name="Baroncelli R."/>
        </authorList>
    </citation>
    <scope>NUCLEOTIDE SEQUENCE</scope>
    <source>
        <strain evidence="2">CIFC_Que2</strain>
    </source>
</reference>